<name>A0A1H6ME83_9FLAO</name>
<gene>
    <name evidence="2" type="ORF">SAMN02927937_02392</name>
</gene>
<keyword evidence="1" id="KW-0812">Transmembrane</keyword>
<feature type="transmembrane region" description="Helical" evidence="1">
    <location>
        <begin position="204"/>
        <end position="225"/>
    </location>
</feature>
<protein>
    <submittedName>
        <fullName evidence="2">Uncharacterized protein</fullName>
    </submittedName>
</protein>
<dbReference type="STRING" id="1159016.SAMN02927937_02392"/>
<reference evidence="2 3" key="1">
    <citation type="submission" date="2016-10" db="EMBL/GenBank/DDBJ databases">
        <authorList>
            <person name="de Groot N.N."/>
        </authorList>
    </citation>
    <scope>NUCLEOTIDE SEQUENCE [LARGE SCALE GENOMIC DNA]</scope>
    <source>
        <strain evidence="2 3">CGMCC 1.10825</strain>
    </source>
</reference>
<evidence type="ECO:0000313" key="3">
    <source>
        <dbReference type="Proteomes" id="UP000199634"/>
    </source>
</evidence>
<keyword evidence="1" id="KW-1133">Transmembrane helix</keyword>
<dbReference type="AlphaFoldDB" id="A0A1H6ME83"/>
<evidence type="ECO:0000256" key="1">
    <source>
        <dbReference type="SAM" id="Phobius"/>
    </source>
</evidence>
<keyword evidence="1" id="KW-0472">Membrane</keyword>
<accession>A0A1H6ME83</accession>
<dbReference type="RefSeq" id="WP_091101262.1">
    <property type="nucleotide sequence ID" value="NZ_FNXE01000039.1"/>
</dbReference>
<proteinExistence type="predicted"/>
<feature type="transmembrane region" description="Helical" evidence="1">
    <location>
        <begin position="57"/>
        <end position="78"/>
    </location>
</feature>
<keyword evidence="3" id="KW-1185">Reference proteome</keyword>
<sequence length="262" mass="30282">MNNPQPLGADEVHLLKDVFKAVHRNFLRFFLMELFLFIVLGSHIALAVYIKPNGMEAVLIFVLIAGIFLWLIAIAHHYTRSYDTHRKALRTDMRQNRKHICSGRLSANGIEENLFVYHVDGQAVSIASKDTLLGWKIKRFDTLTDTDITLDYLPHSRLLLDMRYHEAALNATSETPPFNEDQIRALAVLPKNDRPKRQIIHEGIITEAMCYVFPIFFFIGTGIPYRYTFKKLNVRLANHLLTQVSKDMQIGQHQKVVEFLYT</sequence>
<evidence type="ECO:0000313" key="2">
    <source>
        <dbReference type="EMBL" id="SEH95887.1"/>
    </source>
</evidence>
<feature type="transmembrane region" description="Helical" evidence="1">
    <location>
        <begin position="29"/>
        <end position="51"/>
    </location>
</feature>
<dbReference type="Proteomes" id="UP000199634">
    <property type="component" value="Unassembled WGS sequence"/>
</dbReference>
<organism evidence="2 3">
    <name type="scientific">Paenimyroides marinum</name>
    <dbReference type="NCBI Taxonomy" id="1159016"/>
    <lineage>
        <taxon>Bacteria</taxon>
        <taxon>Pseudomonadati</taxon>
        <taxon>Bacteroidota</taxon>
        <taxon>Flavobacteriia</taxon>
        <taxon>Flavobacteriales</taxon>
        <taxon>Flavobacteriaceae</taxon>
        <taxon>Paenimyroides</taxon>
    </lineage>
</organism>
<dbReference type="EMBL" id="FNXE01000039">
    <property type="protein sequence ID" value="SEH95887.1"/>
    <property type="molecule type" value="Genomic_DNA"/>
</dbReference>